<dbReference type="GO" id="GO:0009097">
    <property type="term" value="P:isoleucine biosynthetic process"/>
    <property type="evidence" value="ECO:0007669"/>
    <property type="project" value="UniProtKB-UniRule"/>
</dbReference>
<dbReference type="Gene3D" id="3.30.70.260">
    <property type="match status" value="1"/>
</dbReference>
<dbReference type="HOGENOM" id="CLU_055003_1_3_6"/>
<dbReference type="EC" id="2.2.1.6" evidence="8"/>
<evidence type="ECO:0000256" key="7">
    <source>
        <dbReference type="ARBA" id="ARBA00048670"/>
    </source>
</evidence>
<dbReference type="GO" id="GO:0003984">
    <property type="term" value="F:acetolactate synthase activity"/>
    <property type="evidence" value="ECO:0007669"/>
    <property type="project" value="UniProtKB-UniRule"/>
</dbReference>
<dbReference type="STRING" id="762983.HMPREF9444_01623"/>
<dbReference type="UniPathway" id="UPA00049">
    <property type="reaction ID" value="UER00059"/>
</dbReference>
<evidence type="ECO:0000259" key="9">
    <source>
        <dbReference type="PROSITE" id="PS51671"/>
    </source>
</evidence>
<comment type="subunit">
    <text evidence="4 8">Dimer of large and small chains.</text>
</comment>
<gene>
    <name evidence="10" type="primary">ilvN</name>
    <name evidence="10" type="ORF">HMPREF9444_01623</name>
</gene>
<dbReference type="SUPFAM" id="SSF55021">
    <property type="entry name" value="ACT-like"/>
    <property type="match status" value="2"/>
</dbReference>
<dbReference type="Pfam" id="PF10369">
    <property type="entry name" value="ALS_ss_C"/>
    <property type="match status" value="1"/>
</dbReference>
<evidence type="ECO:0000256" key="5">
    <source>
        <dbReference type="ARBA" id="ARBA00022605"/>
    </source>
</evidence>
<evidence type="ECO:0000256" key="2">
    <source>
        <dbReference type="ARBA" id="ARBA00005025"/>
    </source>
</evidence>
<keyword evidence="6 8" id="KW-0100">Branched-chain amino acid biosynthesis</keyword>
<protein>
    <recommendedName>
        <fullName evidence="8">Acetolactate synthase small subunit</fullName>
        <shortName evidence="8">AHAS</shortName>
        <shortName evidence="8">ALS</shortName>
        <ecNumber evidence="8">2.2.1.6</ecNumber>
    </recommendedName>
    <alternativeName>
        <fullName evidence="8">Acetohydroxy-acid synthase small subunit</fullName>
    </alternativeName>
</protein>
<accession>E8LLK6</accession>
<name>E8LLK6_SUCHY</name>
<dbReference type="PANTHER" id="PTHR30239:SF0">
    <property type="entry name" value="ACETOLACTATE SYNTHASE SMALL SUBUNIT 1, CHLOROPLASTIC"/>
    <property type="match status" value="1"/>
</dbReference>
<dbReference type="NCBIfam" id="TIGR00119">
    <property type="entry name" value="acolac_sm"/>
    <property type="match status" value="1"/>
</dbReference>
<keyword evidence="5 8" id="KW-0028">Amino-acid biosynthesis</keyword>
<dbReference type="GO" id="GO:1990610">
    <property type="term" value="F:acetolactate synthase regulator activity"/>
    <property type="evidence" value="ECO:0007669"/>
    <property type="project" value="UniProtKB-UniRule"/>
</dbReference>
<sequence>MRHIVSILLENQTGALSRIVGLFSQRGYNIETITAAPTEDKDITRLNIVTYGDAVHIEHITKQLHRLINVIKVTCLDECESGVVEREILFVKVQAIGRGVREEIKFLCDVFKAEVVDLTPEIMTLQFVSTSSELDRFLKAVTELSDVIETVRSGVCGISRGEHALRS</sequence>
<evidence type="ECO:0000256" key="6">
    <source>
        <dbReference type="ARBA" id="ARBA00023304"/>
    </source>
</evidence>
<dbReference type="AlphaFoldDB" id="E8LLK6"/>
<proteinExistence type="inferred from homology"/>
<feature type="domain" description="ACT" evidence="9">
    <location>
        <begin position="4"/>
        <end position="78"/>
    </location>
</feature>
<dbReference type="FunFam" id="3.30.70.260:FF:000001">
    <property type="entry name" value="Acetolactate synthase, small subunit"/>
    <property type="match status" value="1"/>
</dbReference>
<evidence type="ECO:0000256" key="1">
    <source>
        <dbReference type="ARBA" id="ARBA00004974"/>
    </source>
</evidence>
<comment type="caution">
    <text evidence="10">The sequence shown here is derived from an EMBL/GenBank/DDBJ whole genome shotgun (WGS) entry which is preliminary data.</text>
</comment>
<dbReference type="InterPro" id="IPR002912">
    <property type="entry name" value="ACT_dom"/>
</dbReference>
<evidence type="ECO:0000256" key="3">
    <source>
        <dbReference type="ARBA" id="ARBA00006341"/>
    </source>
</evidence>
<dbReference type="CDD" id="cd04878">
    <property type="entry name" value="ACT_AHAS"/>
    <property type="match status" value="1"/>
</dbReference>
<dbReference type="InterPro" id="IPR019455">
    <property type="entry name" value="Acetolactate_synth_ssu_C"/>
</dbReference>
<evidence type="ECO:0000313" key="11">
    <source>
        <dbReference type="Proteomes" id="UP000018458"/>
    </source>
</evidence>
<dbReference type="Pfam" id="PF22629">
    <property type="entry name" value="ACT_AHAS_ss"/>
    <property type="match status" value="1"/>
</dbReference>
<dbReference type="Proteomes" id="UP000018458">
    <property type="component" value="Unassembled WGS sequence"/>
</dbReference>
<dbReference type="NCBIfam" id="NF008864">
    <property type="entry name" value="PRK11895.1"/>
    <property type="match status" value="1"/>
</dbReference>
<comment type="catalytic activity">
    <reaction evidence="7 8">
        <text>2 pyruvate + H(+) = (2S)-2-acetolactate + CO2</text>
        <dbReference type="Rhea" id="RHEA:25249"/>
        <dbReference type="ChEBI" id="CHEBI:15361"/>
        <dbReference type="ChEBI" id="CHEBI:15378"/>
        <dbReference type="ChEBI" id="CHEBI:16526"/>
        <dbReference type="ChEBI" id="CHEBI:58476"/>
        <dbReference type="EC" id="2.2.1.6"/>
    </reaction>
</comment>
<dbReference type="PANTHER" id="PTHR30239">
    <property type="entry name" value="ACETOLACTATE SYNTHASE SMALL SUBUNIT"/>
    <property type="match status" value="1"/>
</dbReference>
<dbReference type="GO" id="GO:0009099">
    <property type="term" value="P:L-valine biosynthetic process"/>
    <property type="evidence" value="ECO:0007669"/>
    <property type="project" value="UniProtKB-UniRule"/>
</dbReference>
<dbReference type="PROSITE" id="PS51671">
    <property type="entry name" value="ACT"/>
    <property type="match status" value="1"/>
</dbReference>
<dbReference type="UniPathway" id="UPA00047">
    <property type="reaction ID" value="UER00055"/>
</dbReference>
<comment type="pathway">
    <text evidence="1 8">Amino-acid biosynthesis; L-isoleucine biosynthesis; L-isoleucine from 2-oxobutanoate: step 1/4.</text>
</comment>
<keyword evidence="8 10" id="KW-0808">Transferase</keyword>
<evidence type="ECO:0000256" key="4">
    <source>
        <dbReference type="ARBA" id="ARBA00011744"/>
    </source>
</evidence>
<dbReference type="OrthoDB" id="9787365at2"/>
<evidence type="ECO:0000256" key="8">
    <source>
        <dbReference type="RuleBase" id="RU368092"/>
    </source>
</evidence>
<dbReference type="InterPro" id="IPR045865">
    <property type="entry name" value="ACT-like_dom_sf"/>
</dbReference>
<dbReference type="eggNOG" id="COG0440">
    <property type="taxonomic scope" value="Bacteria"/>
</dbReference>
<dbReference type="InterPro" id="IPR027271">
    <property type="entry name" value="Acetolactate_synth/TF_NikR_C"/>
</dbReference>
<reference evidence="10 11" key="1">
    <citation type="submission" date="2011-01" db="EMBL/GenBank/DDBJ databases">
        <authorList>
            <person name="Weinstock G."/>
            <person name="Sodergren E."/>
            <person name="Clifton S."/>
            <person name="Fulton L."/>
            <person name="Fulton B."/>
            <person name="Courtney L."/>
            <person name="Fronick C."/>
            <person name="Harrison M."/>
            <person name="Strong C."/>
            <person name="Farmer C."/>
            <person name="Delahaunty K."/>
            <person name="Markovic C."/>
            <person name="Hall O."/>
            <person name="Minx P."/>
            <person name="Tomlinson C."/>
            <person name="Mitreva M."/>
            <person name="Hou S."/>
            <person name="Chen J."/>
            <person name="Wollam A."/>
            <person name="Pepin K.H."/>
            <person name="Johnson M."/>
            <person name="Bhonagiri V."/>
            <person name="Zhang X."/>
            <person name="Suruliraj S."/>
            <person name="Warren W."/>
            <person name="Chinwalla A."/>
            <person name="Mardis E.R."/>
            <person name="Wilson R.K."/>
        </authorList>
    </citation>
    <scope>NUCLEOTIDE SEQUENCE [LARGE SCALE GENOMIC DNA]</scope>
    <source>
        <strain evidence="11">DSM 22608 / JCM 16073 / KCTC 15190 / YIT 12066</strain>
    </source>
</reference>
<comment type="pathway">
    <text evidence="2 8">Amino-acid biosynthesis; L-valine biosynthesis; L-valine from pyruvate: step 1/4.</text>
</comment>
<keyword evidence="11" id="KW-1185">Reference proteome</keyword>
<organism evidence="10 11">
    <name type="scientific">Succinatimonas hippei (strain DSM 22608 / JCM 16073 / KCTC 15190 / YIT 12066)</name>
    <dbReference type="NCBI Taxonomy" id="762983"/>
    <lineage>
        <taxon>Bacteria</taxon>
        <taxon>Pseudomonadati</taxon>
        <taxon>Pseudomonadota</taxon>
        <taxon>Gammaproteobacteria</taxon>
        <taxon>Aeromonadales</taxon>
        <taxon>Succinivibrionaceae</taxon>
        <taxon>Succinatimonas</taxon>
    </lineage>
</organism>
<comment type="similarity">
    <text evidence="3 8">Belongs to the acetolactate synthase small subunit family.</text>
</comment>
<dbReference type="GO" id="GO:0005829">
    <property type="term" value="C:cytosol"/>
    <property type="evidence" value="ECO:0007669"/>
    <property type="project" value="TreeGrafter"/>
</dbReference>
<dbReference type="Gene3D" id="3.30.70.1150">
    <property type="entry name" value="ACT-like. Chain A, domain 2"/>
    <property type="match status" value="1"/>
</dbReference>
<dbReference type="InterPro" id="IPR039557">
    <property type="entry name" value="AHAS_ACT"/>
</dbReference>
<dbReference type="EMBL" id="AEVO01000109">
    <property type="protein sequence ID" value="EFY06600.1"/>
    <property type="molecule type" value="Genomic_DNA"/>
</dbReference>
<evidence type="ECO:0000313" key="10">
    <source>
        <dbReference type="EMBL" id="EFY06600.1"/>
    </source>
</evidence>
<comment type="function">
    <text evidence="8">Catalyzes the conversion of 2 pyruvate molecules into acetolactate in the first common step of the biosynthetic pathway of the branched-amino acids such as leucine, isoleucine, and valine.</text>
</comment>
<dbReference type="InterPro" id="IPR054480">
    <property type="entry name" value="AHAS_small-like_ACT"/>
</dbReference>
<dbReference type="RefSeq" id="WP_009143794.1">
    <property type="nucleotide sequence ID" value="NZ_GL831042.1"/>
</dbReference>
<dbReference type="InterPro" id="IPR004789">
    <property type="entry name" value="Acetalactate_synth_ssu"/>
</dbReference>